<dbReference type="InterPro" id="IPR029062">
    <property type="entry name" value="Class_I_gatase-like"/>
</dbReference>
<evidence type="ECO:0008006" key="6">
    <source>
        <dbReference type="Google" id="ProtNLM"/>
    </source>
</evidence>
<evidence type="ECO:0000256" key="3">
    <source>
        <dbReference type="ARBA" id="ARBA00038493"/>
    </source>
</evidence>
<keyword evidence="2" id="KW-0456">Lyase</keyword>
<dbReference type="InterPro" id="IPR050325">
    <property type="entry name" value="Prot/Nucl_acid_deglycase"/>
</dbReference>
<dbReference type="PANTHER" id="PTHR48094:SF11">
    <property type="entry name" value="GLUTATHIONE-INDEPENDENT GLYOXALASE HSP31-RELATED"/>
    <property type="match status" value="1"/>
</dbReference>
<evidence type="ECO:0000313" key="5">
    <source>
        <dbReference type="Proteomes" id="UP001314263"/>
    </source>
</evidence>
<dbReference type="GO" id="GO:0019243">
    <property type="term" value="P:methylglyoxal catabolic process to D-lactate via S-lactoyl-glutathione"/>
    <property type="evidence" value="ECO:0007669"/>
    <property type="project" value="TreeGrafter"/>
</dbReference>
<comment type="similarity">
    <text evidence="3">Belongs to the peptidase C56 family. HSP31-like subfamily.</text>
</comment>
<comment type="caution">
    <text evidence="4">The sequence shown here is derived from an EMBL/GenBank/DDBJ whole genome shotgun (WGS) entry which is preliminary data.</text>
</comment>
<gene>
    <name evidence="4" type="ORF">CVIRNUC_008249</name>
</gene>
<name>A0AAV1IG96_9CHLO</name>
<dbReference type="EMBL" id="CAUYUE010000011">
    <property type="protein sequence ID" value="CAK0785044.1"/>
    <property type="molecule type" value="Genomic_DNA"/>
</dbReference>
<organism evidence="4 5">
    <name type="scientific">Coccomyxa viridis</name>
    <dbReference type="NCBI Taxonomy" id="1274662"/>
    <lineage>
        <taxon>Eukaryota</taxon>
        <taxon>Viridiplantae</taxon>
        <taxon>Chlorophyta</taxon>
        <taxon>core chlorophytes</taxon>
        <taxon>Trebouxiophyceae</taxon>
        <taxon>Trebouxiophyceae incertae sedis</taxon>
        <taxon>Coccomyxaceae</taxon>
        <taxon>Coccomyxa</taxon>
    </lineage>
</organism>
<reference evidence="4 5" key="1">
    <citation type="submission" date="2023-10" db="EMBL/GenBank/DDBJ databases">
        <authorList>
            <person name="Maclean D."/>
            <person name="Macfadyen A."/>
        </authorList>
    </citation>
    <scope>NUCLEOTIDE SEQUENCE [LARGE SCALE GENOMIC DNA]</scope>
</reference>
<dbReference type="GO" id="GO:0005737">
    <property type="term" value="C:cytoplasm"/>
    <property type="evidence" value="ECO:0007669"/>
    <property type="project" value="TreeGrafter"/>
</dbReference>
<dbReference type="AlphaFoldDB" id="A0AAV1IG96"/>
<evidence type="ECO:0000313" key="4">
    <source>
        <dbReference type="EMBL" id="CAK0785044.1"/>
    </source>
</evidence>
<dbReference type="Gene3D" id="3.40.50.880">
    <property type="match status" value="1"/>
</dbReference>
<dbReference type="CDD" id="cd03141">
    <property type="entry name" value="GATase1_Hsp31_like"/>
    <property type="match status" value="1"/>
</dbReference>
<protein>
    <recommendedName>
        <fullName evidence="6">DJ-1/PfpI domain-containing protein</fullName>
    </recommendedName>
</protein>
<dbReference type="SUPFAM" id="SSF52317">
    <property type="entry name" value="Class I glutamine amidotransferase-like"/>
    <property type="match status" value="1"/>
</dbReference>
<dbReference type="Proteomes" id="UP001314263">
    <property type="component" value="Unassembled WGS sequence"/>
</dbReference>
<keyword evidence="5" id="KW-1185">Reference proteome</keyword>
<evidence type="ECO:0000256" key="1">
    <source>
        <dbReference type="ARBA" id="ARBA00023016"/>
    </source>
</evidence>
<evidence type="ECO:0000256" key="2">
    <source>
        <dbReference type="ARBA" id="ARBA00023239"/>
    </source>
</evidence>
<dbReference type="PANTHER" id="PTHR48094">
    <property type="entry name" value="PROTEIN/NUCLEIC ACID DEGLYCASE DJ-1-RELATED"/>
    <property type="match status" value="1"/>
</dbReference>
<accession>A0AAV1IG96</accession>
<dbReference type="GO" id="GO:0019172">
    <property type="term" value="F:glyoxalase III activity"/>
    <property type="evidence" value="ECO:0007669"/>
    <property type="project" value="TreeGrafter"/>
</dbReference>
<keyword evidence="1" id="KW-0346">Stress response</keyword>
<sequence>MVVRAERLLFITTSVSNLGDGKPTDTGLWLQSLAEPYYLFQKKGYITEIASLKGGSAPVDRHSTQPPHNRHPMVKRFLNDREALVQLENCTPVAFINPERYSAIFITDGHAIAADAPYSRELQRLVSQAFAEKKVVAAVGYGVSALLNAKILDAKHPQAGMSILYGKQVTGYSNAEAEASGFGADHPFPLEDKIEAAGGEYTRGSRNEGPFANRAGLIITGQNVASALQVAELVVEALSYGVRLTP</sequence>
<proteinExistence type="inferred from homology"/>